<dbReference type="InterPro" id="IPR023772">
    <property type="entry name" value="DNA-bd_HTH_TetR-type_CS"/>
</dbReference>
<keyword evidence="8" id="KW-1185">Reference proteome</keyword>
<dbReference type="AlphaFoldDB" id="A0A5N0UWB2"/>
<dbReference type="PROSITE" id="PS01081">
    <property type="entry name" value="HTH_TETR_1"/>
    <property type="match status" value="1"/>
</dbReference>
<evidence type="ECO:0000256" key="2">
    <source>
        <dbReference type="ARBA" id="ARBA00023125"/>
    </source>
</evidence>
<dbReference type="Proteomes" id="UP000319769">
    <property type="component" value="Unassembled WGS sequence"/>
</dbReference>
<dbReference type="SUPFAM" id="SSF48498">
    <property type="entry name" value="Tetracyclin repressor-like, C-terminal domain"/>
    <property type="match status" value="1"/>
</dbReference>
<organism evidence="7 8">
    <name type="scientific">Amycolatopsis acidicola</name>
    <dbReference type="NCBI Taxonomy" id="2596893"/>
    <lineage>
        <taxon>Bacteria</taxon>
        <taxon>Bacillati</taxon>
        <taxon>Actinomycetota</taxon>
        <taxon>Actinomycetes</taxon>
        <taxon>Pseudonocardiales</taxon>
        <taxon>Pseudonocardiaceae</taxon>
        <taxon>Amycolatopsis</taxon>
    </lineage>
</organism>
<dbReference type="PRINTS" id="PR00455">
    <property type="entry name" value="HTHTETR"/>
</dbReference>
<dbReference type="OrthoDB" id="9795011at2"/>
<feature type="DNA-binding region" description="H-T-H motif" evidence="4">
    <location>
        <begin position="41"/>
        <end position="60"/>
    </location>
</feature>
<dbReference type="Gene3D" id="1.10.357.10">
    <property type="entry name" value="Tetracycline Repressor, domain 2"/>
    <property type="match status" value="1"/>
</dbReference>
<dbReference type="InterPro" id="IPR036271">
    <property type="entry name" value="Tet_transcr_reg_TetR-rel_C_sf"/>
</dbReference>
<dbReference type="GO" id="GO:0000976">
    <property type="term" value="F:transcription cis-regulatory region binding"/>
    <property type="evidence" value="ECO:0007669"/>
    <property type="project" value="TreeGrafter"/>
</dbReference>
<dbReference type="InterPro" id="IPR009057">
    <property type="entry name" value="Homeodomain-like_sf"/>
</dbReference>
<dbReference type="InterPro" id="IPR050109">
    <property type="entry name" value="HTH-type_TetR-like_transc_reg"/>
</dbReference>
<accession>A0A5N0UWB2</accession>
<evidence type="ECO:0000256" key="3">
    <source>
        <dbReference type="ARBA" id="ARBA00023163"/>
    </source>
</evidence>
<protein>
    <submittedName>
        <fullName evidence="7">TetR/AcrR family transcriptional regulator</fullName>
    </submittedName>
</protein>
<dbReference type="GO" id="GO:0003700">
    <property type="term" value="F:DNA-binding transcription factor activity"/>
    <property type="evidence" value="ECO:0007669"/>
    <property type="project" value="TreeGrafter"/>
</dbReference>
<dbReference type="PANTHER" id="PTHR30055">
    <property type="entry name" value="HTH-TYPE TRANSCRIPTIONAL REGULATOR RUTR"/>
    <property type="match status" value="1"/>
</dbReference>
<dbReference type="RefSeq" id="WP_144754772.1">
    <property type="nucleotide sequence ID" value="NZ_VMNW02000059.1"/>
</dbReference>
<proteinExistence type="predicted"/>
<sequence>MIRDTPRTATTRPLRRDAERNRQRMIAAAREVFRERGFETTLDDVAAKAGLGVGTVYRRFPNKEHLVEAMFAERLDEIGELAQEALKRGDAWQAFTDFLWHAAESIAADRGLHDVMVSKAFGHERVAEARDRLVPLVQELVDRAQRSGCLRKDFEPQDMIVLFKMLGAAAQYTHPISDDLWKRYFALVLDSLRGRPEPPSRLPVKAPDIEILDNAMNHWCK</sequence>
<dbReference type="Pfam" id="PF00440">
    <property type="entry name" value="TetR_N"/>
    <property type="match status" value="1"/>
</dbReference>
<name>A0A5N0UWB2_9PSEU</name>
<evidence type="ECO:0000256" key="4">
    <source>
        <dbReference type="PROSITE-ProRule" id="PRU00335"/>
    </source>
</evidence>
<reference evidence="7" key="1">
    <citation type="submission" date="2019-09" db="EMBL/GenBank/DDBJ databases">
        <authorList>
            <person name="Teo W.F.A."/>
            <person name="Duangmal K."/>
        </authorList>
    </citation>
    <scope>NUCLEOTIDE SEQUENCE [LARGE SCALE GENOMIC DNA]</scope>
    <source>
        <strain evidence="7">K81G1</strain>
    </source>
</reference>
<keyword evidence="1" id="KW-0805">Transcription regulation</keyword>
<evidence type="ECO:0000256" key="5">
    <source>
        <dbReference type="SAM" id="MobiDB-lite"/>
    </source>
</evidence>
<evidence type="ECO:0000313" key="8">
    <source>
        <dbReference type="Proteomes" id="UP000319769"/>
    </source>
</evidence>
<keyword evidence="3" id="KW-0804">Transcription</keyword>
<keyword evidence="2 4" id="KW-0238">DNA-binding</keyword>
<dbReference type="InterPro" id="IPR049445">
    <property type="entry name" value="TetR_SbtR-like_C"/>
</dbReference>
<feature type="region of interest" description="Disordered" evidence="5">
    <location>
        <begin position="1"/>
        <end position="20"/>
    </location>
</feature>
<gene>
    <name evidence="7" type="ORF">FPZ12_030440</name>
</gene>
<dbReference type="InterPro" id="IPR001647">
    <property type="entry name" value="HTH_TetR"/>
</dbReference>
<evidence type="ECO:0000256" key="1">
    <source>
        <dbReference type="ARBA" id="ARBA00023015"/>
    </source>
</evidence>
<evidence type="ECO:0000313" key="7">
    <source>
        <dbReference type="EMBL" id="KAA9155162.1"/>
    </source>
</evidence>
<dbReference type="SUPFAM" id="SSF46689">
    <property type="entry name" value="Homeodomain-like"/>
    <property type="match status" value="1"/>
</dbReference>
<dbReference type="Pfam" id="PF21597">
    <property type="entry name" value="TetR_C_43"/>
    <property type="match status" value="1"/>
</dbReference>
<dbReference type="PROSITE" id="PS50977">
    <property type="entry name" value="HTH_TETR_2"/>
    <property type="match status" value="1"/>
</dbReference>
<dbReference type="PANTHER" id="PTHR30055:SF234">
    <property type="entry name" value="HTH-TYPE TRANSCRIPTIONAL REGULATOR BETI"/>
    <property type="match status" value="1"/>
</dbReference>
<evidence type="ECO:0000259" key="6">
    <source>
        <dbReference type="PROSITE" id="PS50977"/>
    </source>
</evidence>
<comment type="caution">
    <text evidence="7">The sequence shown here is derived from an EMBL/GenBank/DDBJ whole genome shotgun (WGS) entry which is preliminary data.</text>
</comment>
<feature type="domain" description="HTH tetR-type" evidence="6">
    <location>
        <begin position="19"/>
        <end position="78"/>
    </location>
</feature>
<dbReference type="EMBL" id="VMNW02000059">
    <property type="protein sequence ID" value="KAA9155162.1"/>
    <property type="molecule type" value="Genomic_DNA"/>
</dbReference>